<dbReference type="InterPro" id="IPR008928">
    <property type="entry name" value="6-hairpin_glycosidase_sf"/>
</dbReference>
<evidence type="ECO:0000313" key="1">
    <source>
        <dbReference type="EMBL" id="KPK67364.1"/>
    </source>
</evidence>
<name>A0A0S8G553_UNCW3</name>
<dbReference type="GO" id="GO:0005975">
    <property type="term" value="P:carbohydrate metabolic process"/>
    <property type="evidence" value="ECO:0007669"/>
    <property type="project" value="InterPro"/>
</dbReference>
<dbReference type="EMBL" id="LJUO01000225">
    <property type="protein sequence ID" value="KPK67364.1"/>
    <property type="molecule type" value="Genomic_DNA"/>
</dbReference>
<gene>
    <name evidence="1" type="ORF">AMJ87_13465</name>
</gene>
<organism evidence="1 2">
    <name type="scientific">candidate division WOR_3 bacterium SM23_60</name>
    <dbReference type="NCBI Taxonomy" id="1703780"/>
    <lineage>
        <taxon>Bacteria</taxon>
        <taxon>Bacteria division WOR-3</taxon>
    </lineage>
</organism>
<proteinExistence type="predicted"/>
<evidence type="ECO:0000313" key="2">
    <source>
        <dbReference type="Proteomes" id="UP000051096"/>
    </source>
</evidence>
<evidence type="ECO:0008006" key="3">
    <source>
        <dbReference type="Google" id="ProtNLM"/>
    </source>
</evidence>
<dbReference type="SUPFAM" id="SSF48208">
    <property type="entry name" value="Six-hairpin glycosidases"/>
    <property type="match status" value="1"/>
</dbReference>
<accession>A0A0S8G553</accession>
<dbReference type="AlphaFoldDB" id="A0A0S8G553"/>
<dbReference type="Gene3D" id="1.50.10.20">
    <property type="match status" value="1"/>
</dbReference>
<comment type="caution">
    <text evidence="1">The sequence shown here is derived from an EMBL/GenBank/DDBJ whole genome shotgun (WGS) entry which is preliminary data.</text>
</comment>
<dbReference type="PATRIC" id="fig|1703780.3.peg.2505"/>
<reference evidence="1 2" key="1">
    <citation type="journal article" date="2015" name="Microbiome">
        <title>Genomic resolution of linkages in carbon, nitrogen, and sulfur cycling among widespread estuary sediment bacteria.</title>
        <authorList>
            <person name="Baker B.J."/>
            <person name="Lazar C.S."/>
            <person name="Teske A.P."/>
            <person name="Dick G.J."/>
        </authorList>
    </citation>
    <scope>NUCLEOTIDE SEQUENCE [LARGE SCALE GENOMIC DNA]</scope>
    <source>
        <strain evidence="1">SM23_60</strain>
    </source>
</reference>
<sequence>MIESVISRLKNFVEQDDWCGWDPYDALNSAFLRYLTFDKKWLRIAAIHFLKRSPVNLRSLVGVPKSRHPKALGLLARAYLIQYKKTNNEKYLENALRILGWLESNNIHRAGRAWGHNFDWQSSVFYVTQRVPTAVNTSFIAHAFIDAYELTSKEHFLSVARSSCDFILRDLNRSEQNQSICFSYTPIDQTRIHNANALAAELLARVSTITKEESLHTVATQSLFFTLQRQNDDGSWFYGIGPGLDYIDSFHTGFVLVALHNALINLGLFNEHKQHLMRGYQYYKETFFDRSGMPHYASDRVYPLDLHATAQGIITCIAFKDEDSNALSTAHELANWALENMWDERKGYFYFQKNRWYINRIPYLRWPNAWMYYALALLSAESEEHGAKG</sequence>
<protein>
    <recommendedName>
        <fullName evidence="3">Delta-aminolevulinic acid dehydratase</fullName>
    </recommendedName>
</protein>
<dbReference type="Proteomes" id="UP000051096">
    <property type="component" value="Unassembled WGS sequence"/>
</dbReference>